<dbReference type="RefSeq" id="WP_336348865.1">
    <property type="nucleotide sequence ID" value="NZ_JAZAQL010000001.1"/>
</dbReference>
<evidence type="ECO:0000313" key="2">
    <source>
        <dbReference type="Proteomes" id="UP001596395"/>
    </source>
</evidence>
<evidence type="ECO:0000313" key="1">
    <source>
        <dbReference type="EMBL" id="MFC6951857.1"/>
    </source>
</evidence>
<dbReference type="Proteomes" id="UP001596395">
    <property type="component" value="Unassembled WGS sequence"/>
</dbReference>
<name>A0ABD5VF92_9EURY</name>
<proteinExistence type="predicted"/>
<reference evidence="1 2" key="1">
    <citation type="journal article" date="2019" name="Int. J. Syst. Evol. Microbiol.">
        <title>The Global Catalogue of Microorganisms (GCM) 10K type strain sequencing project: providing services to taxonomists for standard genome sequencing and annotation.</title>
        <authorList>
            <consortium name="The Broad Institute Genomics Platform"/>
            <consortium name="The Broad Institute Genome Sequencing Center for Infectious Disease"/>
            <person name="Wu L."/>
            <person name="Ma J."/>
        </authorList>
    </citation>
    <scope>NUCLEOTIDE SEQUENCE [LARGE SCALE GENOMIC DNA]</scope>
    <source>
        <strain evidence="1 2">GX26</strain>
    </source>
</reference>
<sequence>MSGSTHARVALALVLAVSLAGCGATNLPFLGDDAADDGQAEAIATDAVSEMQSVSAYNFTMTQVVAFGQNEVNMTADGTVNHTSERLYMDVTESVLTNTTRSKEFTDVYVVDDTRCWRDSSTESGWNSTSVSGVWNQGLSVESQGELLNATGTSAALLENQTVRGETAYVVEIRPNVNALKRVVANDSSVDLSEVTVRNATVTQYVSQDDRNLLRTTMHVTFVQQGRTTTVDLEMNYTDYDDVGQITIPETEDDEPVCP</sequence>
<comment type="caution">
    <text evidence="1">The sequence shown here is derived from an EMBL/GenBank/DDBJ whole genome shotgun (WGS) entry which is preliminary data.</text>
</comment>
<dbReference type="EMBL" id="JBHSXN010000001">
    <property type="protein sequence ID" value="MFC6951857.1"/>
    <property type="molecule type" value="Genomic_DNA"/>
</dbReference>
<dbReference type="AlphaFoldDB" id="A0ABD5VF92"/>
<accession>A0ABD5VF92</accession>
<dbReference type="Gene3D" id="2.50.20.20">
    <property type="match status" value="1"/>
</dbReference>
<organism evidence="1 2">
    <name type="scientific">Halorubellus litoreus</name>
    <dbReference type="NCBI Taxonomy" id="755308"/>
    <lineage>
        <taxon>Archaea</taxon>
        <taxon>Methanobacteriati</taxon>
        <taxon>Methanobacteriota</taxon>
        <taxon>Stenosarchaea group</taxon>
        <taxon>Halobacteria</taxon>
        <taxon>Halobacteriales</taxon>
        <taxon>Halorubellaceae</taxon>
        <taxon>Halorubellus</taxon>
    </lineage>
</organism>
<protein>
    <recommendedName>
        <fullName evidence="3">Outer membrane lipoprotein-sorting protein</fullName>
    </recommendedName>
</protein>
<evidence type="ECO:0008006" key="3">
    <source>
        <dbReference type="Google" id="ProtNLM"/>
    </source>
</evidence>
<gene>
    <name evidence="1" type="ORF">ACFQGB_03185</name>
</gene>
<keyword evidence="2" id="KW-1185">Reference proteome</keyword>